<dbReference type="AlphaFoldDB" id="A0A1Y1S0K8"/>
<dbReference type="OrthoDB" id="9807794at2"/>
<dbReference type="Gene3D" id="3.30.450.40">
    <property type="match status" value="1"/>
</dbReference>
<evidence type="ECO:0000256" key="2">
    <source>
        <dbReference type="ARBA" id="ARBA00034247"/>
    </source>
</evidence>
<dbReference type="CDD" id="cd01949">
    <property type="entry name" value="GGDEF"/>
    <property type="match status" value="1"/>
</dbReference>
<dbReference type="InterPro" id="IPR029016">
    <property type="entry name" value="GAF-like_dom_sf"/>
</dbReference>
<dbReference type="SMART" id="SM00267">
    <property type="entry name" value="GGDEF"/>
    <property type="match status" value="1"/>
</dbReference>
<dbReference type="InterPro" id="IPR000160">
    <property type="entry name" value="GGDEF_dom"/>
</dbReference>
<dbReference type="Proteomes" id="UP000192343">
    <property type="component" value="Unassembled WGS sequence"/>
</dbReference>
<gene>
    <name evidence="4" type="ORF">B4O97_04530</name>
</gene>
<dbReference type="NCBIfam" id="TIGR00254">
    <property type="entry name" value="GGDEF"/>
    <property type="match status" value="1"/>
</dbReference>
<sequence length="345" mass="38453">MKRDSSASDLVKLSYFADMAKRITSAYTVSETIKALQHHIGTIFSPRNWSILLTEPESGKLRFQEVTGEGADKLRGQEIPRGSGIAGWIARNALPLIVEDVSKDPRFDPSMDELIGFTTKSIIGVPLINRGRVFGVIELVNKLDGTSFSPLELKTLVTIAEFGAIAIEKAYYTAALKRIAMTDPLTGALNRRGMEKSLERELSRCKRKSAPVTILMFDVDHFKEINDTYGHIKGDEVLKELADVLKKNVRKADIICRYGGDEFAVIMPEAGPEKAEFVKSRIQAHLAIENDRREFPFGVSIGIHSGEPDTLADIFDSADKALYFEKTRKIEMDIDNLSTNLPEFL</sequence>
<reference evidence="4 5" key="1">
    <citation type="submission" date="2017-03" db="EMBL/GenBank/DDBJ databases">
        <title>Draft Genome sequence of Marispirochaeta sp. strain JC444.</title>
        <authorList>
            <person name="Shivani Y."/>
            <person name="Subhash Y."/>
            <person name="Sasikala C."/>
            <person name="Ramana C."/>
        </authorList>
    </citation>
    <scope>NUCLEOTIDE SEQUENCE [LARGE SCALE GENOMIC DNA]</scope>
    <source>
        <strain evidence="4 5">JC444</strain>
    </source>
</reference>
<comment type="catalytic activity">
    <reaction evidence="2">
        <text>2 GTP = 3',3'-c-di-GMP + 2 diphosphate</text>
        <dbReference type="Rhea" id="RHEA:24898"/>
        <dbReference type="ChEBI" id="CHEBI:33019"/>
        <dbReference type="ChEBI" id="CHEBI:37565"/>
        <dbReference type="ChEBI" id="CHEBI:58805"/>
        <dbReference type="EC" id="2.7.7.65"/>
    </reaction>
</comment>
<proteinExistence type="predicted"/>
<dbReference type="InterPro" id="IPR043128">
    <property type="entry name" value="Rev_trsase/Diguanyl_cyclase"/>
</dbReference>
<evidence type="ECO:0000313" key="5">
    <source>
        <dbReference type="Proteomes" id="UP000192343"/>
    </source>
</evidence>
<evidence type="ECO:0000313" key="4">
    <source>
        <dbReference type="EMBL" id="ORC36895.1"/>
    </source>
</evidence>
<dbReference type="SUPFAM" id="SSF55073">
    <property type="entry name" value="Nucleotide cyclase"/>
    <property type="match status" value="1"/>
</dbReference>
<dbReference type="GO" id="GO:0052621">
    <property type="term" value="F:diguanylate cyclase activity"/>
    <property type="evidence" value="ECO:0007669"/>
    <property type="project" value="UniProtKB-EC"/>
</dbReference>
<dbReference type="InterPro" id="IPR029787">
    <property type="entry name" value="Nucleotide_cyclase"/>
</dbReference>
<dbReference type="FunFam" id="3.30.70.270:FF:000001">
    <property type="entry name" value="Diguanylate cyclase domain protein"/>
    <property type="match status" value="1"/>
</dbReference>
<comment type="caution">
    <text evidence="4">The sequence shown here is derived from an EMBL/GenBank/DDBJ whole genome shotgun (WGS) entry which is preliminary data.</text>
</comment>
<name>A0A1Y1S0K8_9SPIO</name>
<evidence type="ECO:0000259" key="3">
    <source>
        <dbReference type="PROSITE" id="PS50887"/>
    </source>
</evidence>
<dbReference type="EC" id="2.7.7.65" evidence="1"/>
<dbReference type="Gene3D" id="3.30.70.270">
    <property type="match status" value="1"/>
</dbReference>
<dbReference type="InterPro" id="IPR050469">
    <property type="entry name" value="Diguanylate_Cyclase"/>
</dbReference>
<dbReference type="PANTHER" id="PTHR45138:SF9">
    <property type="entry name" value="DIGUANYLATE CYCLASE DGCM-RELATED"/>
    <property type="match status" value="1"/>
</dbReference>
<dbReference type="InterPro" id="IPR003018">
    <property type="entry name" value="GAF"/>
</dbReference>
<evidence type="ECO:0000256" key="1">
    <source>
        <dbReference type="ARBA" id="ARBA00012528"/>
    </source>
</evidence>
<dbReference type="Pfam" id="PF00990">
    <property type="entry name" value="GGDEF"/>
    <property type="match status" value="1"/>
</dbReference>
<accession>A0A1Y1S0K8</accession>
<dbReference type="PANTHER" id="PTHR45138">
    <property type="entry name" value="REGULATORY COMPONENTS OF SENSORY TRANSDUCTION SYSTEM"/>
    <property type="match status" value="1"/>
</dbReference>
<organism evidence="4 5">
    <name type="scientific">Marispirochaeta aestuarii</name>
    <dbReference type="NCBI Taxonomy" id="1963862"/>
    <lineage>
        <taxon>Bacteria</taxon>
        <taxon>Pseudomonadati</taxon>
        <taxon>Spirochaetota</taxon>
        <taxon>Spirochaetia</taxon>
        <taxon>Spirochaetales</taxon>
        <taxon>Spirochaetaceae</taxon>
        <taxon>Marispirochaeta</taxon>
    </lineage>
</organism>
<dbReference type="SMART" id="SM00065">
    <property type="entry name" value="GAF"/>
    <property type="match status" value="1"/>
</dbReference>
<dbReference type="RefSeq" id="WP_083048741.1">
    <property type="nucleotide sequence ID" value="NZ_CAXXQO010000003.1"/>
</dbReference>
<keyword evidence="5" id="KW-1185">Reference proteome</keyword>
<feature type="domain" description="GGDEF" evidence="3">
    <location>
        <begin position="210"/>
        <end position="337"/>
    </location>
</feature>
<dbReference type="SUPFAM" id="SSF55781">
    <property type="entry name" value="GAF domain-like"/>
    <property type="match status" value="1"/>
</dbReference>
<dbReference type="PROSITE" id="PS50887">
    <property type="entry name" value="GGDEF"/>
    <property type="match status" value="1"/>
</dbReference>
<dbReference type="Pfam" id="PF01590">
    <property type="entry name" value="GAF"/>
    <property type="match status" value="1"/>
</dbReference>
<protein>
    <recommendedName>
        <fullName evidence="1">diguanylate cyclase</fullName>
        <ecNumber evidence="1">2.7.7.65</ecNumber>
    </recommendedName>
</protein>
<dbReference type="EMBL" id="MWQY01000004">
    <property type="protein sequence ID" value="ORC36895.1"/>
    <property type="molecule type" value="Genomic_DNA"/>
</dbReference>
<dbReference type="STRING" id="1963862.B4O97_04530"/>